<dbReference type="EMBL" id="CM044707">
    <property type="protein sequence ID" value="KAI5653498.1"/>
    <property type="molecule type" value="Genomic_DNA"/>
</dbReference>
<comment type="caution">
    <text evidence="1">The sequence shown here is derived from an EMBL/GenBank/DDBJ whole genome shotgun (WGS) entry which is preliminary data.</text>
</comment>
<reference evidence="2" key="1">
    <citation type="journal article" date="2023" name="Nat. Plants">
        <title>Single-cell RNA sequencing provides a high-resolution roadmap for understanding the multicellular compartmentation of specialized metabolism.</title>
        <authorList>
            <person name="Sun S."/>
            <person name="Shen X."/>
            <person name="Li Y."/>
            <person name="Li Y."/>
            <person name="Wang S."/>
            <person name="Li R."/>
            <person name="Zhang H."/>
            <person name="Shen G."/>
            <person name="Guo B."/>
            <person name="Wei J."/>
            <person name="Xu J."/>
            <person name="St-Pierre B."/>
            <person name="Chen S."/>
            <person name="Sun C."/>
        </authorList>
    </citation>
    <scope>NUCLEOTIDE SEQUENCE [LARGE SCALE GENOMIC DNA]</scope>
</reference>
<evidence type="ECO:0000313" key="2">
    <source>
        <dbReference type="Proteomes" id="UP001060085"/>
    </source>
</evidence>
<gene>
    <name evidence="1" type="ORF">M9H77_30685</name>
</gene>
<name>A0ACC0A280_CATRO</name>
<accession>A0ACC0A280</accession>
<sequence length="150" mass="17600">MTEFVSLKRHASKVYTRNIFMKVRKQIQRQGLYYKIDVVHSYKTVKYFLGKYDQLELKWTVELTKNSWLMECSCMKLEFKGLPFSHMFRYMVMEHMQSIPNTSGEISKTVSEMARYGHSPGPNYADVAGLEEGLDKEPCNLAMSLWAYND</sequence>
<protein>
    <submittedName>
        <fullName evidence="1">Uncharacterized protein</fullName>
    </submittedName>
</protein>
<dbReference type="Proteomes" id="UP001060085">
    <property type="component" value="Linkage Group LG07"/>
</dbReference>
<evidence type="ECO:0000313" key="1">
    <source>
        <dbReference type="EMBL" id="KAI5653498.1"/>
    </source>
</evidence>
<proteinExistence type="predicted"/>
<keyword evidence="2" id="KW-1185">Reference proteome</keyword>
<organism evidence="1 2">
    <name type="scientific">Catharanthus roseus</name>
    <name type="common">Madagascar periwinkle</name>
    <name type="synonym">Vinca rosea</name>
    <dbReference type="NCBI Taxonomy" id="4058"/>
    <lineage>
        <taxon>Eukaryota</taxon>
        <taxon>Viridiplantae</taxon>
        <taxon>Streptophyta</taxon>
        <taxon>Embryophyta</taxon>
        <taxon>Tracheophyta</taxon>
        <taxon>Spermatophyta</taxon>
        <taxon>Magnoliopsida</taxon>
        <taxon>eudicotyledons</taxon>
        <taxon>Gunneridae</taxon>
        <taxon>Pentapetalae</taxon>
        <taxon>asterids</taxon>
        <taxon>lamiids</taxon>
        <taxon>Gentianales</taxon>
        <taxon>Apocynaceae</taxon>
        <taxon>Rauvolfioideae</taxon>
        <taxon>Vinceae</taxon>
        <taxon>Catharanthinae</taxon>
        <taxon>Catharanthus</taxon>
    </lineage>
</organism>